<dbReference type="GO" id="GO:0005829">
    <property type="term" value="C:cytosol"/>
    <property type="evidence" value="ECO:0007669"/>
    <property type="project" value="TreeGrafter"/>
</dbReference>
<dbReference type="AlphaFoldDB" id="A0A843V930"/>
<dbReference type="SUPFAM" id="SSF51735">
    <property type="entry name" value="NAD(P)-binding Rossmann-fold domains"/>
    <property type="match status" value="1"/>
</dbReference>
<dbReference type="Proteomes" id="UP000652761">
    <property type="component" value="Unassembled WGS sequence"/>
</dbReference>
<dbReference type="Gene3D" id="3.40.50.720">
    <property type="entry name" value="NAD(P)-binding Rossmann-like Domain"/>
    <property type="match status" value="1"/>
</dbReference>
<evidence type="ECO:0000313" key="4">
    <source>
        <dbReference type="EMBL" id="MQL91726.1"/>
    </source>
</evidence>
<keyword evidence="1" id="KW-0560">Oxidoreductase</keyword>
<dbReference type="InterPro" id="IPR036291">
    <property type="entry name" value="NAD(P)-bd_dom_sf"/>
</dbReference>
<keyword evidence="2" id="KW-0520">NAD</keyword>
<dbReference type="InterPro" id="IPR050223">
    <property type="entry name" value="D-isomer_2-hydroxyacid_DH"/>
</dbReference>
<comment type="caution">
    <text evidence="4">The sequence shown here is derived from an EMBL/GenBank/DDBJ whole genome shotgun (WGS) entry which is preliminary data.</text>
</comment>
<dbReference type="EMBL" id="NMUH01001374">
    <property type="protein sequence ID" value="MQL91726.1"/>
    <property type="molecule type" value="Genomic_DNA"/>
</dbReference>
<gene>
    <name evidence="4" type="ORF">Taro_024350</name>
</gene>
<dbReference type="Pfam" id="PF02826">
    <property type="entry name" value="2-Hacid_dh_C"/>
    <property type="match status" value="1"/>
</dbReference>
<evidence type="ECO:0000313" key="5">
    <source>
        <dbReference type="Proteomes" id="UP000652761"/>
    </source>
</evidence>
<evidence type="ECO:0000259" key="3">
    <source>
        <dbReference type="Pfam" id="PF02826"/>
    </source>
</evidence>
<accession>A0A843V930</accession>
<dbReference type="GO" id="GO:0051287">
    <property type="term" value="F:NAD binding"/>
    <property type="evidence" value="ECO:0007669"/>
    <property type="project" value="InterPro"/>
</dbReference>
<evidence type="ECO:0000256" key="2">
    <source>
        <dbReference type="ARBA" id="ARBA00023027"/>
    </source>
</evidence>
<dbReference type="PANTHER" id="PTHR10996:SF178">
    <property type="entry name" value="2-HYDROXYACID DEHYDROGENASE YGL185C-RELATED"/>
    <property type="match status" value="1"/>
</dbReference>
<proteinExistence type="predicted"/>
<feature type="domain" description="D-isomer specific 2-hydroxyacid dehydrogenase NAD-binding" evidence="3">
    <location>
        <begin position="38"/>
        <end position="109"/>
    </location>
</feature>
<name>A0A843V930_COLES</name>
<organism evidence="4 5">
    <name type="scientific">Colocasia esculenta</name>
    <name type="common">Wild taro</name>
    <name type="synonym">Arum esculentum</name>
    <dbReference type="NCBI Taxonomy" id="4460"/>
    <lineage>
        <taxon>Eukaryota</taxon>
        <taxon>Viridiplantae</taxon>
        <taxon>Streptophyta</taxon>
        <taxon>Embryophyta</taxon>
        <taxon>Tracheophyta</taxon>
        <taxon>Spermatophyta</taxon>
        <taxon>Magnoliopsida</taxon>
        <taxon>Liliopsida</taxon>
        <taxon>Araceae</taxon>
        <taxon>Aroideae</taxon>
        <taxon>Colocasieae</taxon>
        <taxon>Colocasia</taxon>
    </lineage>
</organism>
<dbReference type="OrthoDB" id="298012at2759"/>
<protein>
    <recommendedName>
        <fullName evidence="3">D-isomer specific 2-hydroxyacid dehydrogenase NAD-binding domain-containing protein</fullName>
    </recommendedName>
</protein>
<keyword evidence="5" id="KW-1185">Reference proteome</keyword>
<dbReference type="InterPro" id="IPR006140">
    <property type="entry name" value="D-isomer_DH_NAD-bd"/>
</dbReference>
<dbReference type="PANTHER" id="PTHR10996">
    <property type="entry name" value="2-HYDROXYACID DEHYDROGENASE-RELATED"/>
    <property type="match status" value="1"/>
</dbReference>
<reference evidence="4" key="1">
    <citation type="submission" date="2017-07" db="EMBL/GenBank/DDBJ databases">
        <title>Taro Niue Genome Assembly and Annotation.</title>
        <authorList>
            <person name="Atibalentja N."/>
            <person name="Keating K."/>
            <person name="Fields C.J."/>
        </authorList>
    </citation>
    <scope>NUCLEOTIDE SEQUENCE</scope>
    <source>
        <strain evidence="4">Niue_2</strain>
        <tissue evidence="4">Leaf</tissue>
    </source>
</reference>
<dbReference type="GO" id="GO:0016618">
    <property type="term" value="F:hydroxypyruvate reductase [NAD(P)H] activity"/>
    <property type="evidence" value="ECO:0007669"/>
    <property type="project" value="TreeGrafter"/>
</dbReference>
<dbReference type="GO" id="GO:0030267">
    <property type="term" value="F:glyoxylate reductase (NADPH) activity"/>
    <property type="evidence" value="ECO:0007669"/>
    <property type="project" value="TreeGrafter"/>
</dbReference>
<evidence type="ECO:0000256" key="1">
    <source>
        <dbReference type="ARBA" id="ARBA00023002"/>
    </source>
</evidence>
<sequence length="118" mass="12576">MPLTIIKAIGIYTSFKCLGGAALLLRVVKASYLYIEAASRWALWGLGRVGTAVGKRAQQFGCRVNLHSGTQKPSVHNKCHPNLVDLTIASEGLVVGGSLIDKTLHIIDALGPEGILVR</sequence>